<keyword evidence="1" id="KW-0175">Coiled coil</keyword>
<name>H5X175_9PSEU</name>
<dbReference type="eggNOG" id="ENOG5031PSZ">
    <property type="taxonomic scope" value="Bacteria"/>
</dbReference>
<feature type="coiled-coil region" evidence="1">
    <location>
        <begin position="61"/>
        <end position="88"/>
    </location>
</feature>
<evidence type="ECO:0008006" key="4">
    <source>
        <dbReference type="Google" id="ProtNLM"/>
    </source>
</evidence>
<dbReference type="EMBL" id="CM001439">
    <property type="protein sequence ID" value="EHR48599.1"/>
    <property type="molecule type" value="Genomic_DNA"/>
</dbReference>
<dbReference type="HOGENOM" id="CLU_141649_0_0_11"/>
<dbReference type="RefSeq" id="WP_009151990.1">
    <property type="nucleotide sequence ID" value="NZ_CM001439.1"/>
</dbReference>
<protein>
    <recommendedName>
        <fullName evidence="4">PE domain-containing protein</fullName>
    </recommendedName>
</protein>
<keyword evidence="3" id="KW-1185">Reference proteome</keyword>
<evidence type="ECO:0000256" key="1">
    <source>
        <dbReference type="SAM" id="Coils"/>
    </source>
</evidence>
<accession>H5X175</accession>
<gene>
    <name evidence="2" type="ORF">SacmaDRAFT_0290</name>
</gene>
<organism evidence="2 3">
    <name type="scientific">Saccharomonospora marina XMU15</name>
    <dbReference type="NCBI Taxonomy" id="882083"/>
    <lineage>
        <taxon>Bacteria</taxon>
        <taxon>Bacillati</taxon>
        <taxon>Actinomycetota</taxon>
        <taxon>Actinomycetes</taxon>
        <taxon>Pseudonocardiales</taxon>
        <taxon>Pseudonocardiaceae</taxon>
        <taxon>Saccharomonospora</taxon>
    </lineage>
</organism>
<sequence>MAAGANGGAADRAAVAATQAAVAAAPGGAAVSGALGVFHDANFIIDGKPSGQGSGGFTLSRQEAEAALEEARGIAEELGELAREAETLTQTRAPADDPASQEFNRVGVEAFEKGAAHVAAERDYWLSLVGALERALGIVQRFDEQAGQEIGRSGGQDTTGGGYV</sequence>
<evidence type="ECO:0000313" key="3">
    <source>
        <dbReference type="Proteomes" id="UP000004926"/>
    </source>
</evidence>
<dbReference type="STRING" id="882083.SacmaDRAFT_0290"/>
<reference evidence="2 3" key="1">
    <citation type="journal article" date="2012" name="Stand. Genomic Sci.">
        <title>Genome sequence of the ocean sediment bacterium Saccharomonospora marina type strain (XMU15(T)).</title>
        <authorList>
            <person name="Klenk H.P."/>
            <person name="Lu M."/>
            <person name="Lucas S."/>
            <person name="Lapidus A."/>
            <person name="Copeland A."/>
            <person name="Pitluck S."/>
            <person name="Goodwin L.A."/>
            <person name="Han C."/>
            <person name="Tapia R."/>
            <person name="Brambilla E.M."/>
            <person name="Potter G."/>
            <person name="Land M."/>
            <person name="Ivanova N."/>
            <person name="Rohde M."/>
            <person name="Goker M."/>
            <person name="Detter J.C."/>
            <person name="Li W.J."/>
            <person name="Kyrpides N.C."/>
            <person name="Woyke T."/>
        </authorList>
    </citation>
    <scope>NUCLEOTIDE SEQUENCE [LARGE SCALE GENOMIC DNA]</scope>
    <source>
        <strain evidence="2 3">XMU15</strain>
    </source>
</reference>
<dbReference type="AlphaFoldDB" id="H5X175"/>
<proteinExistence type="predicted"/>
<dbReference type="Proteomes" id="UP000004926">
    <property type="component" value="Chromosome"/>
</dbReference>
<evidence type="ECO:0000313" key="2">
    <source>
        <dbReference type="EMBL" id="EHR48599.1"/>
    </source>
</evidence>